<dbReference type="Gene3D" id="3.30.1490.300">
    <property type="match status" value="1"/>
</dbReference>
<dbReference type="SUPFAM" id="SSF53067">
    <property type="entry name" value="Actin-like ATPase domain"/>
    <property type="match status" value="1"/>
</dbReference>
<evidence type="ECO:0000313" key="1">
    <source>
        <dbReference type="EMBL" id="BBO19784.1"/>
    </source>
</evidence>
<evidence type="ECO:0008006" key="3">
    <source>
        <dbReference type="Google" id="ProtNLM"/>
    </source>
</evidence>
<dbReference type="AlphaFoldDB" id="A0A809S8S3"/>
<reference evidence="1" key="1">
    <citation type="journal article" name="DNA Res.">
        <title>The physiological potential of anammox bacteria as revealed by their core genome structure.</title>
        <authorList>
            <person name="Okubo T."/>
            <person name="Toyoda A."/>
            <person name="Fukuhara K."/>
            <person name="Uchiyama I."/>
            <person name="Harigaya Y."/>
            <person name="Kuroiwa M."/>
            <person name="Suzuki T."/>
            <person name="Murakami Y."/>
            <person name="Suwa Y."/>
            <person name="Takami H."/>
        </authorList>
    </citation>
    <scope>NUCLEOTIDE SEQUENCE</scope>
    <source>
        <strain evidence="1">317325-3</strain>
    </source>
</reference>
<accession>A0A809S8S3</accession>
<evidence type="ECO:0000313" key="2">
    <source>
        <dbReference type="Proteomes" id="UP000662914"/>
    </source>
</evidence>
<gene>
    <name evidence="1" type="ORF">DSYM_04830</name>
</gene>
<proteinExistence type="predicted"/>
<organism evidence="1 2">
    <name type="scientific">Candidatus Desulfobacillus denitrificans</name>
    <dbReference type="NCBI Taxonomy" id="2608985"/>
    <lineage>
        <taxon>Bacteria</taxon>
        <taxon>Pseudomonadati</taxon>
        <taxon>Pseudomonadota</taxon>
        <taxon>Betaproteobacteria</taxon>
        <taxon>Candidatus Desulfobacillus</taxon>
    </lineage>
</organism>
<sequence length="313" mass="34986">MRIFASGKRSGWLAVASRGDIVDLAHVQSGVGGRPEVTLCESFRREGSEADTFARLRKQYRIDRYRVTTSLRFGEYQFLQVEPPDVPPEDMKEAMRWRIKELVDFPVDKATLDILDVPAEGGEGARSRALFAVCAPNDLLGARIQVLQQAGIELEVIDVPETVQRNVAALYEPAGRGIAMLGFSAEGGLLTFSCRGELHAFRRLEITLDQLLNADADERHVLFDRIVLELQRSLDAFEHQHHYVNLSELLVMPLPEEVGLAAYLAKNLYVLVESADLAKVMDFVKVPELRSPSRQAQCFHLLGAALRGFEVRA</sequence>
<dbReference type="Proteomes" id="UP000662914">
    <property type="component" value="Chromosome"/>
</dbReference>
<dbReference type="InterPro" id="IPR043129">
    <property type="entry name" value="ATPase_NBD"/>
</dbReference>
<dbReference type="EMBL" id="AP021857">
    <property type="protein sequence ID" value="BBO19784.1"/>
    <property type="molecule type" value="Genomic_DNA"/>
</dbReference>
<name>A0A809S8S3_9PROT</name>
<protein>
    <recommendedName>
        <fullName evidence="3">Agglutinin biogenesis protein MshI</fullName>
    </recommendedName>
</protein>
<dbReference type="Gene3D" id="3.30.420.40">
    <property type="match status" value="2"/>
</dbReference>
<dbReference type="KEGG" id="ddz:DSYM_04830"/>